<organism evidence="1">
    <name type="scientific">hydrothermal vent metagenome</name>
    <dbReference type="NCBI Taxonomy" id="652676"/>
    <lineage>
        <taxon>unclassified sequences</taxon>
        <taxon>metagenomes</taxon>
        <taxon>ecological metagenomes</taxon>
    </lineage>
</organism>
<name>A0A3B1D477_9ZZZZ</name>
<gene>
    <name evidence="1" type="ORF">MNBD_NITROSPIRAE01-1120</name>
</gene>
<protein>
    <recommendedName>
        <fullName evidence="2">DUF4390 domain-containing protein</fullName>
    </recommendedName>
</protein>
<evidence type="ECO:0000313" key="1">
    <source>
        <dbReference type="EMBL" id="VAX26495.1"/>
    </source>
</evidence>
<evidence type="ECO:0008006" key="2">
    <source>
        <dbReference type="Google" id="ProtNLM"/>
    </source>
</evidence>
<proteinExistence type="predicted"/>
<reference evidence="1" key="1">
    <citation type="submission" date="2018-06" db="EMBL/GenBank/DDBJ databases">
        <authorList>
            <person name="Zhirakovskaya E."/>
        </authorList>
    </citation>
    <scope>NUCLEOTIDE SEQUENCE</scope>
</reference>
<sequence length="200" mass="23598">MPQPRTISRVFLSIIFAMSLFFLFSPTTKALAAPRIQNILVEALDSGLFVSATLDSGFQKKTVEDIHNGIPKDFYYYFVLHQREKRWFDEELLSKTILFTVKYDTLKKNYKIKQTRDNKSTERTVSEFKDMKDMVTKIKRLKLAPLKILNKTDHLFVSVKSQMQGTKRPFYLDYFLFFIPFLEIDTPWVDSPRITFPVEK</sequence>
<dbReference type="EMBL" id="UOGF01000014">
    <property type="protein sequence ID" value="VAX26495.1"/>
    <property type="molecule type" value="Genomic_DNA"/>
</dbReference>
<dbReference type="AlphaFoldDB" id="A0A3B1D477"/>
<accession>A0A3B1D477</accession>
<dbReference type="Pfam" id="PF14334">
    <property type="entry name" value="DUF4390"/>
    <property type="match status" value="1"/>
</dbReference>
<dbReference type="InterPro" id="IPR025500">
    <property type="entry name" value="DUF4390"/>
</dbReference>